<dbReference type="PRINTS" id="PR00455">
    <property type="entry name" value="HTHTETR"/>
</dbReference>
<accession>A0AAI8TU29</accession>
<dbReference type="PROSITE" id="PS50977">
    <property type="entry name" value="HTH_TETR_2"/>
    <property type="match status" value="1"/>
</dbReference>
<dbReference type="SUPFAM" id="SSF48498">
    <property type="entry name" value="Tetracyclin repressor-like, C-terminal domain"/>
    <property type="match status" value="1"/>
</dbReference>
<keyword evidence="2 4" id="KW-0238">DNA-binding</keyword>
<dbReference type="InterPro" id="IPR001647">
    <property type="entry name" value="HTH_TetR"/>
</dbReference>
<evidence type="ECO:0000256" key="3">
    <source>
        <dbReference type="ARBA" id="ARBA00023163"/>
    </source>
</evidence>
<feature type="domain" description="HTH tetR-type" evidence="5">
    <location>
        <begin position="6"/>
        <end position="65"/>
    </location>
</feature>
<dbReference type="InterPro" id="IPR050109">
    <property type="entry name" value="HTH-type_TetR-like_transc_reg"/>
</dbReference>
<evidence type="ECO:0000313" key="6">
    <source>
        <dbReference type="EMBL" id="BDY28567.1"/>
    </source>
</evidence>
<dbReference type="SUPFAM" id="SSF46689">
    <property type="entry name" value="Homeodomain-like"/>
    <property type="match status" value="1"/>
</dbReference>
<dbReference type="InterPro" id="IPR036271">
    <property type="entry name" value="Tet_transcr_reg_TetR-rel_C_sf"/>
</dbReference>
<dbReference type="Pfam" id="PF21597">
    <property type="entry name" value="TetR_C_43"/>
    <property type="match status" value="1"/>
</dbReference>
<dbReference type="RefSeq" id="WP_276822653.1">
    <property type="nucleotide sequence ID" value="NZ_AP027452.1"/>
</dbReference>
<keyword evidence="3" id="KW-0804">Transcription</keyword>
<organism evidence="6 7">
    <name type="scientific">Mycolicibacterium mageritense</name>
    <name type="common">Mycobacterium mageritense</name>
    <dbReference type="NCBI Taxonomy" id="53462"/>
    <lineage>
        <taxon>Bacteria</taxon>
        <taxon>Bacillati</taxon>
        <taxon>Actinomycetota</taxon>
        <taxon>Actinomycetes</taxon>
        <taxon>Mycobacteriales</taxon>
        <taxon>Mycobacteriaceae</taxon>
        <taxon>Mycolicibacterium</taxon>
    </lineage>
</organism>
<gene>
    <name evidence="6" type="ORF">hbim_02501</name>
</gene>
<dbReference type="InterPro" id="IPR049445">
    <property type="entry name" value="TetR_SbtR-like_C"/>
</dbReference>
<reference evidence="6" key="1">
    <citation type="submission" date="2023-03" db="EMBL/GenBank/DDBJ databases">
        <title>Draft genome sequence of a Mycolicibacterium mageritense strain H4_3_1 isolated from a hybrid biological-inorganic system reactor.</title>
        <authorList>
            <person name="Feng X."/>
            <person name="Kazama D."/>
            <person name="Sato K."/>
            <person name="Kobayashi H."/>
        </authorList>
    </citation>
    <scope>NUCLEOTIDE SEQUENCE</scope>
    <source>
        <strain evidence="6">H4_3_1</strain>
    </source>
</reference>
<evidence type="ECO:0000256" key="4">
    <source>
        <dbReference type="PROSITE-ProRule" id="PRU00335"/>
    </source>
</evidence>
<proteinExistence type="predicted"/>
<name>A0AAI8TU29_MYCME</name>
<sequence>MRADAARNRRKVLDAAYAAFLRSGVATSLDDIARSAGVGPGTLYRHFPTRDRLVLAVIEDGLRETAALGVKLTDHPDPVAALAQWLTVYIGQAGVFDGLARSLVAPPDDDDDGKDACRASRAAGAALLARAVDTGAVRDDADIDDVLDMAAAIAWIGEQPDRDEDQRGRLVRILVDGLRP</sequence>
<dbReference type="Pfam" id="PF00440">
    <property type="entry name" value="TetR_N"/>
    <property type="match status" value="1"/>
</dbReference>
<evidence type="ECO:0000313" key="7">
    <source>
        <dbReference type="Proteomes" id="UP001241092"/>
    </source>
</evidence>
<dbReference type="AlphaFoldDB" id="A0AAI8TU29"/>
<feature type="DNA-binding region" description="H-T-H motif" evidence="4">
    <location>
        <begin position="28"/>
        <end position="47"/>
    </location>
</feature>
<protein>
    <recommendedName>
        <fullName evidence="5">HTH tetR-type domain-containing protein</fullName>
    </recommendedName>
</protein>
<keyword evidence="1" id="KW-0805">Transcription regulation</keyword>
<dbReference type="PANTHER" id="PTHR30055:SF234">
    <property type="entry name" value="HTH-TYPE TRANSCRIPTIONAL REGULATOR BETI"/>
    <property type="match status" value="1"/>
</dbReference>
<dbReference type="PANTHER" id="PTHR30055">
    <property type="entry name" value="HTH-TYPE TRANSCRIPTIONAL REGULATOR RUTR"/>
    <property type="match status" value="1"/>
</dbReference>
<dbReference type="Proteomes" id="UP001241092">
    <property type="component" value="Chromosome"/>
</dbReference>
<dbReference type="Gene3D" id="1.10.357.10">
    <property type="entry name" value="Tetracycline Repressor, domain 2"/>
    <property type="match status" value="1"/>
</dbReference>
<evidence type="ECO:0000256" key="2">
    <source>
        <dbReference type="ARBA" id="ARBA00023125"/>
    </source>
</evidence>
<evidence type="ECO:0000256" key="1">
    <source>
        <dbReference type="ARBA" id="ARBA00023015"/>
    </source>
</evidence>
<dbReference type="GO" id="GO:0003700">
    <property type="term" value="F:DNA-binding transcription factor activity"/>
    <property type="evidence" value="ECO:0007669"/>
    <property type="project" value="TreeGrafter"/>
</dbReference>
<evidence type="ECO:0000259" key="5">
    <source>
        <dbReference type="PROSITE" id="PS50977"/>
    </source>
</evidence>
<dbReference type="InterPro" id="IPR009057">
    <property type="entry name" value="Homeodomain-like_sf"/>
</dbReference>
<dbReference type="GO" id="GO:0000976">
    <property type="term" value="F:transcription cis-regulatory region binding"/>
    <property type="evidence" value="ECO:0007669"/>
    <property type="project" value="TreeGrafter"/>
</dbReference>
<dbReference type="EMBL" id="AP027452">
    <property type="protein sequence ID" value="BDY28567.1"/>
    <property type="molecule type" value="Genomic_DNA"/>
</dbReference>